<dbReference type="Proteomes" id="UP000814033">
    <property type="component" value="Unassembled WGS sequence"/>
</dbReference>
<proteinExistence type="predicted"/>
<gene>
    <name evidence="1" type="ORF">FA95DRAFT_1561020</name>
</gene>
<name>A0ACB8RNK4_9AGAM</name>
<reference evidence="1" key="1">
    <citation type="submission" date="2021-02" db="EMBL/GenBank/DDBJ databases">
        <authorList>
            <consortium name="DOE Joint Genome Institute"/>
            <person name="Ahrendt S."/>
            <person name="Looney B.P."/>
            <person name="Miyauchi S."/>
            <person name="Morin E."/>
            <person name="Drula E."/>
            <person name="Courty P.E."/>
            <person name="Chicoki N."/>
            <person name="Fauchery L."/>
            <person name="Kohler A."/>
            <person name="Kuo A."/>
            <person name="Labutti K."/>
            <person name="Pangilinan J."/>
            <person name="Lipzen A."/>
            <person name="Riley R."/>
            <person name="Andreopoulos W."/>
            <person name="He G."/>
            <person name="Johnson J."/>
            <person name="Barry K.W."/>
            <person name="Grigoriev I.V."/>
            <person name="Nagy L."/>
            <person name="Hibbett D."/>
            <person name="Henrissat B."/>
            <person name="Matheny P.B."/>
            <person name="Labbe J."/>
            <person name="Martin F."/>
        </authorList>
    </citation>
    <scope>NUCLEOTIDE SEQUENCE</scope>
    <source>
        <strain evidence="1">FP105234-sp</strain>
    </source>
</reference>
<comment type="caution">
    <text evidence="1">The sequence shown here is derived from an EMBL/GenBank/DDBJ whole genome shotgun (WGS) entry which is preliminary data.</text>
</comment>
<accession>A0ACB8RNK4</accession>
<keyword evidence="2" id="KW-1185">Reference proteome</keyword>
<dbReference type="EMBL" id="MU275948">
    <property type="protein sequence ID" value="KAI0045569.1"/>
    <property type="molecule type" value="Genomic_DNA"/>
</dbReference>
<evidence type="ECO:0000313" key="1">
    <source>
        <dbReference type="EMBL" id="KAI0045569.1"/>
    </source>
</evidence>
<evidence type="ECO:0000313" key="2">
    <source>
        <dbReference type="Proteomes" id="UP000814033"/>
    </source>
</evidence>
<reference evidence="1" key="2">
    <citation type="journal article" date="2022" name="New Phytol.">
        <title>Evolutionary transition to the ectomycorrhizal habit in the genomes of a hyperdiverse lineage of mushroom-forming fungi.</title>
        <authorList>
            <person name="Looney B."/>
            <person name="Miyauchi S."/>
            <person name="Morin E."/>
            <person name="Drula E."/>
            <person name="Courty P.E."/>
            <person name="Kohler A."/>
            <person name="Kuo A."/>
            <person name="LaButti K."/>
            <person name="Pangilinan J."/>
            <person name="Lipzen A."/>
            <person name="Riley R."/>
            <person name="Andreopoulos W."/>
            <person name="He G."/>
            <person name="Johnson J."/>
            <person name="Nolan M."/>
            <person name="Tritt A."/>
            <person name="Barry K.W."/>
            <person name="Grigoriev I.V."/>
            <person name="Nagy L.G."/>
            <person name="Hibbett D."/>
            <person name="Henrissat B."/>
            <person name="Matheny P.B."/>
            <person name="Labbe J."/>
            <person name="Martin F.M."/>
        </authorList>
    </citation>
    <scope>NUCLEOTIDE SEQUENCE</scope>
    <source>
        <strain evidence="1">FP105234-sp</strain>
    </source>
</reference>
<protein>
    <submittedName>
        <fullName evidence="1">Uncharacterized protein</fullName>
    </submittedName>
</protein>
<sequence>MRPVHLSDPPRVPFPRPCDHIHIRPAAWSTGRLRRSGRMHESVTADNCQRASQRNRGRACTGTAWRHRQTRRVGITPFLWLLDYLAVVNARTSEEH</sequence>
<organism evidence="1 2">
    <name type="scientific">Auriscalpium vulgare</name>
    <dbReference type="NCBI Taxonomy" id="40419"/>
    <lineage>
        <taxon>Eukaryota</taxon>
        <taxon>Fungi</taxon>
        <taxon>Dikarya</taxon>
        <taxon>Basidiomycota</taxon>
        <taxon>Agaricomycotina</taxon>
        <taxon>Agaricomycetes</taxon>
        <taxon>Russulales</taxon>
        <taxon>Auriscalpiaceae</taxon>
        <taxon>Auriscalpium</taxon>
    </lineage>
</organism>